<evidence type="ECO:0000313" key="12">
    <source>
        <dbReference type="Proteomes" id="UP000229334"/>
    </source>
</evidence>
<dbReference type="GO" id="GO:0008233">
    <property type="term" value="F:peptidase activity"/>
    <property type="evidence" value="ECO:0007669"/>
    <property type="project" value="UniProtKB-KW"/>
</dbReference>
<feature type="transmembrane region" description="Helical" evidence="10">
    <location>
        <begin position="155"/>
        <end position="178"/>
    </location>
</feature>
<organism evidence="11 12">
    <name type="scientific">Candidatus Vogelbacteria bacterium CG22_combo_CG10-13_8_21_14_all_37_9</name>
    <dbReference type="NCBI Taxonomy" id="1975046"/>
    <lineage>
        <taxon>Bacteria</taxon>
        <taxon>Candidatus Vogeliibacteriota</taxon>
    </lineage>
</organism>
<keyword evidence="5" id="KW-0645">Protease</keyword>
<sequence length="246" mass="27566">MTSVNLTFTLFFYALVGGILPVIIWLLFWLREDKAKPEPKGLLLESFVLGAIIVFLAYFLEGLFVTPSLTGQLSDFFTNSGPFFYLALVEEGLKFLAMVAIIYRNRYFDEPIDALVYIMTIALGFASMENVLFLLNTITTGEPASIFLFTGGLRFLGASVLHAVSSGLIGAFWALAFYQRRSIKILAVISGLILAITLHGLFNFLIIINDGQMMFSVFLSLWIVAMILLFLFECVKRIKPKLNKLI</sequence>
<evidence type="ECO:0000313" key="11">
    <source>
        <dbReference type="EMBL" id="PIP58097.1"/>
    </source>
</evidence>
<protein>
    <recommendedName>
        <fullName evidence="3">Protease PrsW</fullName>
    </recommendedName>
</protein>
<comment type="similarity">
    <text evidence="2">Belongs to the protease PrsW family.</text>
</comment>
<gene>
    <name evidence="11" type="ORF">COX02_02130</name>
</gene>
<evidence type="ECO:0000256" key="5">
    <source>
        <dbReference type="ARBA" id="ARBA00022670"/>
    </source>
</evidence>
<feature type="transmembrane region" description="Helical" evidence="10">
    <location>
        <begin position="6"/>
        <end position="30"/>
    </location>
</feature>
<dbReference type="InterPro" id="IPR026898">
    <property type="entry name" value="PrsW"/>
</dbReference>
<feature type="transmembrane region" description="Helical" evidence="10">
    <location>
        <begin position="214"/>
        <end position="235"/>
    </location>
</feature>
<feature type="transmembrane region" description="Helical" evidence="10">
    <location>
        <begin position="115"/>
        <end position="135"/>
    </location>
</feature>
<dbReference type="Proteomes" id="UP000229334">
    <property type="component" value="Unassembled WGS sequence"/>
</dbReference>
<evidence type="ECO:0000256" key="2">
    <source>
        <dbReference type="ARBA" id="ARBA00009165"/>
    </source>
</evidence>
<reference evidence="11 12" key="1">
    <citation type="submission" date="2017-09" db="EMBL/GenBank/DDBJ databases">
        <title>Depth-based differentiation of microbial function through sediment-hosted aquifers and enrichment of novel symbionts in the deep terrestrial subsurface.</title>
        <authorList>
            <person name="Probst A.J."/>
            <person name="Ladd B."/>
            <person name="Jarett J.K."/>
            <person name="Geller-Mcgrath D.E."/>
            <person name="Sieber C.M."/>
            <person name="Emerson J.B."/>
            <person name="Anantharaman K."/>
            <person name="Thomas B.C."/>
            <person name="Malmstrom R."/>
            <person name="Stieglmeier M."/>
            <person name="Klingl A."/>
            <person name="Woyke T."/>
            <person name="Ryan C.M."/>
            <person name="Banfield J.F."/>
        </authorList>
    </citation>
    <scope>NUCLEOTIDE SEQUENCE [LARGE SCALE GENOMIC DNA]</scope>
    <source>
        <strain evidence="11">CG22_combo_CG10-13_8_21_14_all_37_9</strain>
    </source>
</reference>
<evidence type="ECO:0000256" key="1">
    <source>
        <dbReference type="ARBA" id="ARBA00004651"/>
    </source>
</evidence>
<feature type="transmembrane region" description="Helical" evidence="10">
    <location>
        <begin position="83"/>
        <end position="103"/>
    </location>
</feature>
<dbReference type="GO" id="GO:0006508">
    <property type="term" value="P:proteolysis"/>
    <property type="evidence" value="ECO:0007669"/>
    <property type="project" value="UniProtKB-KW"/>
</dbReference>
<feature type="transmembrane region" description="Helical" evidence="10">
    <location>
        <begin position="185"/>
        <end position="208"/>
    </location>
</feature>
<dbReference type="Pfam" id="PF13367">
    <property type="entry name" value="PrsW-protease"/>
    <property type="match status" value="1"/>
</dbReference>
<keyword evidence="4" id="KW-1003">Cell membrane</keyword>
<dbReference type="GO" id="GO:0005886">
    <property type="term" value="C:plasma membrane"/>
    <property type="evidence" value="ECO:0007669"/>
    <property type="project" value="UniProtKB-SubCell"/>
</dbReference>
<keyword evidence="6 10" id="KW-0812">Transmembrane</keyword>
<proteinExistence type="inferred from homology"/>
<evidence type="ECO:0000256" key="7">
    <source>
        <dbReference type="ARBA" id="ARBA00022801"/>
    </source>
</evidence>
<evidence type="ECO:0000256" key="9">
    <source>
        <dbReference type="ARBA" id="ARBA00023136"/>
    </source>
</evidence>
<keyword evidence="7" id="KW-0378">Hydrolase</keyword>
<keyword evidence="9 10" id="KW-0472">Membrane</keyword>
<dbReference type="PANTHER" id="PTHR36844:SF1">
    <property type="entry name" value="PROTEASE PRSW"/>
    <property type="match status" value="1"/>
</dbReference>
<evidence type="ECO:0000256" key="8">
    <source>
        <dbReference type="ARBA" id="ARBA00022989"/>
    </source>
</evidence>
<dbReference type="PANTHER" id="PTHR36844">
    <property type="entry name" value="PROTEASE PRSW"/>
    <property type="match status" value="1"/>
</dbReference>
<evidence type="ECO:0000256" key="3">
    <source>
        <dbReference type="ARBA" id="ARBA00018997"/>
    </source>
</evidence>
<evidence type="ECO:0000256" key="10">
    <source>
        <dbReference type="SAM" id="Phobius"/>
    </source>
</evidence>
<feature type="transmembrane region" description="Helical" evidence="10">
    <location>
        <begin position="42"/>
        <end position="60"/>
    </location>
</feature>
<dbReference type="AlphaFoldDB" id="A0A2H0BK98"/>
<accession>A0A2H0BK98</accession>
<keyword evidence="8 10" id="KW-1133">Transmembrane helix</keyword>
<comment type="subcellular location">
    <subcellularLocation>
        <location evidence="1">Cell membrane</location>
        <topology evidence="1">Multi-pass membrane protein</topology>
    </subcellularLocation>
</comment>
<dbReference type="EMBL" id="PCSX01000032">
    <property type="protein sequence ID" value="PIP58097.1"/>
    <property type="molecule type" value="Genomic_DNA"/>
</dbReference>
<name>A0A2H0BK98_9BACT</name>
<evidence type="ECO:0000256" key="4">
    <source>
        <dbReference type="ARBA" id="ARBA00022475"/>
    </source>
</evidence>
<evidence type="ECO:0000256" key="6">
    <source>
        <dbReference type="ARBA" id="ARBA00022692"/>
    </source>
</evidence>
<dbReference type="PIRSF" id="PIRSF016933">
    <property type="entry name" value="PrsW"/>
    <property type="match status" value="1"/>
</dbReference>
<dbReference type="InterPro" id="IPR023596">
    <property type="entry name" value="Peptidase_PrsW_arch/bac"/>
</dbReference>
<comment type="caution">
    <text evidence="11">The sequence shown here is derived from an EMBL/GenBank/DDBJ whole genome shotgun (WGS) entry which is preliminary data.</text>
</comment>